<evidence type="ECO:0000256" key="2">
    <source>
        <dbReference type="ARBA" id="ARBA00022679"/>
    </source>
</evidence>
<keyword evidence="2 6" id="KW-0808">Transferase</keyword>
<dbReference type="PANTHER" id="PTHR30160">
    <property type="entry name" value="TETRAACYLDISACCHARIDE 4'-KINASE-RELATED"/>
    <property type="match status" value="1"/>
</dbReference>
<organism evidence="6 7">
    <name type="scientific">Candidatus Danuiimicrobium aquiferis</name>
    <dbReference type="NCBI Taxonomy" id="1801832"/>
    <lineage>
        <taxon>Bacteria</taxon>
        <taxon>Pseudomonadati</taxon>
        <taxon>Candidatus Omnitrophota</taxon>
        <taxon>Candidatus Danuiimicrobium</taxon>
    </lineage>
</organism>
<dbReference type="Pfam" id="PF01075">
    <property type="entry name" value="Glyco_transf_9"/>
    <property type="match status" value="1"/>
</dbReference>
<dbReference type="GO" id="GO:0008713">
    <property type="term" value="F:ADP-heptose-lipopolysaccharide heptosyltransferase activity"/>
    <property type="evidence" value="ECO:0007669"/>
    <property type="project" value="UniProtKB-EC"/>
</dbReference>
<dbReference type="EC" id="2.4.99.24" evidence="4"/>
<dbReference type="AlphaFoldDB" id="A0A1G1L1Z2"/>
<comment type="similarity">
    <text evidence="3">Belongs to the glycosyltransferase 9 family.</text>
</comment>
<dbReference type="GO" id="GO:0005829">
    <property type="term" value="C:cytosol"/>
    <property type="evidence" value="ECO:0007669"/>
    <property type="project" value="TreeGrafter"/>
</dbReference>
<reference evidence="6 7" key="1">
    <citation type="journal article" date="2016" name="Nat. Commun.">
        <title>Thousands of microbial genomes shed light on interconnected biogeochemical processes in an aquifer system.</title>
        <authorList>
            <person name="Anantharaman K."/>
            <person name="Brown C.T."/>
            <person name="Hug L.A."/>
            <person name="Sharon I."/>
            <person name="Castelle C.J."/>
            <person name="Probst A.J."/>
            <person name="Thomas B.C."/>
            <person name="Singh A."/>
            <person name="Wilkins M.J."/>
            <person name="Karaoz U."/>
            <person name="Brodie E.L."/>
            <person name="Williams K.H."/>
            <person name="Hubbard S.S."/>
            <person name="Banfield J.F."/>
        </authorList>
    </citation>
    <scope>NUCLEOTIDE SEQUENCE [LARGE SCALE GENOMIC DNA]</scope>
</reference>
<evidence type="ECO:0000256" key="3">
    <source>
        <dbReference type="ARBA" id="ARBA00043995"/>
    </source>
</evidence>
<name>A0A1G1L1Z2_9BACT</name>
<dbReference type="EMBL" id="MHFR01000013">
    <property type="protein sequence ID" value="OGW99167.1"/>
    <property type="molecule type" value="Genomic_DNA"/>
</dbReference>
<keyword evidence="1" id="KW-0328">Glycosyltransferase</keyword>
<dbReference type="Gene3D" id="3.40.50.2000">
    <property type="entry name" value="Glycogen Phosphorylase B"/>
    <property type="match status" value="2"/>
</dbReference>
<dbReference type="InterPro" id="IPR011910">
    <property type="entry name" value="RfaF"/>
</dbReference>
<evidence type="ECO:0000313" key="6">
    <source>
        <dbReference type="EMBL" id="OGW99167.1"/>
    </source>
</evidence>
<comment type="caution">
    <text evidence="6">The sequence shown here is derived from an EMBL/GenBank/DDBJ whole genome shotgun (WGS) entry which is preliminary data.</text>
</comment>
<accession>A0A1G1L1Z2</accession>
<dbReference type="GO" id="GO:0009244">
    <property type="term" value="P:lipopolysaccharide core region biosynthetic process"/>
    <property type="evidence" value="ECO:0007669"/>
    <property type="project" value="TreeGrafter"/>
</dbReference>
<evidence type="ECO:0000256" key="4">
    <source>
        <dbReference type="ARBA" id="ARBA00044042"/>
    </source>
</evidence>
<proteinExistence type="inferred from homology"/>
<dbReference type="SUPFAM" id="SSF53756">
    <property type="entry name" value="UDP-Glycosyltransferase/glycogen phosphorylase"/>
    <property type="match status" value="1"/>
</dbReference>
<dbReference type="InterPro" id="IPR002201">
    <property type="entry name" value="Glyco_trans_9"/>
</dbReference>
<dbReference type="CDD" id="cd03789">
    <property type="entry name" value="GT9_LPS_heptosyltransferase"/>
    <property type="match status" value="1"/>
</dbReference>
<dbReference type="InterPro" id="IPR051199">
    <property type="entry name" value="LPS_LOS_Heptosyltrfase"/>
</dbReference>
<sequence>MKIAIFTKNWLGDVIFQIPAMRAIKKKFPGSELLVVCPKRCVEILQACPFVSEVIPFDDRARDKNLLAFFKLIWKLRSRRIGRFYLFHRSFSRAVIAWFSGSPVRIGYASKNRGFLLTQAIPEPEQKLHSVRYYLELVRRSGTAIDEEYQCEFYFTPQDRRRAERLIREVGFDPSRLVAINPGANWPPKRWPVDHFADLAYQLAEQFGVQVIVTGGPSDETLGNVIANKRKHPFIKNLCGQTTICELGALFSFCRLLISSDSGPLHIGAGVGTNVVAIFGPTDPKQTGPLGRGKNVVLHHIPEGERVPWYGENFPYGKWMEHISVEQVMNVIEKEGLLEKVGENGSIR</sequence>
<evidence type="ECO:0000256" key="5">
    <source>
        <dbReference type="ARBA" id="ARBA00047503"/>
    </source>
</evidence>
<comment type="catalytic activity">
    <reaction evidence="5">
        <text>an L-alpha-D-Hep-(1-&gt;5)-[alpha-Kdo-(2-&gt;4)]-alpha-Kdo-(2-&gt;6)-lipid A + ADP-L-glycero-beta-D-manno-heptose = an L-alpha-D-Hep-(1-&gt;3)-L-alpha-D-Hep-(1-&gt;5)-[alpha-Kdo-(2-&gt;4)]-alpha-Kdo-(2-&gt;6)-lipid A + ADP + H(+)</text>
        <dbReference type="Rhea" id="RHEA:74071"/>
        <dbReference type="ChEBI" id="CHEBI:15378"/>
        <dbReference type="ChEBI" id="CHEBI:61506"/>
        <dbReference type="ChEBI" id="CHEBI:193068"/>
        <dbReference type="ChEBI" id="CHEBI:193069"/>
        <dbReference type="ChEBI" id="CHEBI:456216"/>
        <dbReference type="EC" id="2.4.99.24"/>
    </reaction>
</comment>
<evidence type="ECO:0000313" key="7">
    <source>
        <dbReference type="Proteomes" id="UP000178187"/>
    </source>
</evidence>
<evidence type="ECO:0000256" key="1">
    <source>
        <dbReference type="ARBA" id="ARBA00022676"/>
    </source>
</evidence>
<gene>
    <name evidence="6" type="ORF">A3G33_10065</name>
</gene>
<protein>
    <recommendedName>
        <fullName evidence="4">lipopolysaccharide heptosyltransferase II</fullName>
        <ecNumber evidence="4">2.4.99.24</ecNumber>
    </recommendedName>
</protein>
<dbReference type="Proteomes" id="UP000178187">
    <property type="component" value="Unassembled WGS sequence"/>
</dbReference>
<dbReference type="NCBIfam" id="TIGR02195">
    <property type="entry name" value="heptsyl_trn_II"/>
    <property type="match status" value="1"/>
</dbReference>